<evidence type="ECO:0000313" key="13">
    <source>
        <dbReference type="Proteomes" id="UP000014254"/>
    </source>
</evidence>
<dbReference type="InterPro" id="IPR039801">
    <property type="entry name" value="EPS8-like"/>
</dbReference>
<comment type="similarity">
    <text evidence="2">Belongs to the SHO1 family.</text>
</comment>
<organism evidence="12 13">
    <name type="scientific">Mucor circinelloides f. circinelloides (strain 1006PhL)</name>
    <name type="common">Mucormycosis agent</name>
    <name type="synonym">Calyptromyces circinelloides</name>
    <dbReference type="NCBI Taxonomy" id="1220926"/>
    <lineage>
        <taxon>Eukaryota</taxon>
        <taxon>Fungi</taxon>
        <taxon>Fungi incertae sedis</taxon>
        <taxon>Mucoromycota</taxon>
        <taxon>Mucoromycotina</taxon>
        <taxon>Mucoromycetes</taxon>
        <taxon>Mucorales</taxon>
        <taxon>Mucorineae</taxon>
        <taxon>Mucoraceae</taxon>
        <taxon>Mucor</taxon>
    </lineage>
</organism>
<feature type="transmembrane region" description="Helical" evidence="10">
    <location>
        <begin position="98"/>
        <end position="118"/>
    </location>
</feature>
<keyword evidence="6 10" id="KW-1133">Transmembrane helix</keyword>
<proteinExistence type="inferred from homology"/>
<evidence type="ECO:0000256" key="3">
    <source>
        <dbReference type="ARBA" id="ARBA00022443"/>
    </source>
</evidence>
<dbReference type="GO" id="GO:0003779">
    <property type="term" value="F:actin binding"/>
    <property type="evidence" value="ECO:0007669"/>
    <property type="project" value="TreeGrafter"/>
</dbReference>
<feature type="transmembrane region" description="Helical" evidence="10">
    <location>
        <begin position="67"/>
        <end position="86"/>
    </location>
</feature>
<dbReference type="eggNOG" id="ENOG502QW7A">
    <property type="taxonomic scope" value="Eukaryota"/>
</dbReference>
<dbReference type="OMA" id="WIVIYEL"/>
<feature type="transmembrane region" description="Helical" evidence="10">
    <location>
        <begin position="12"/>
        <end position="34"/>
    </location>
</feature>
<keyword evidence="5 10" id="KW-0812">Transmembrane</keyword>
<dbReference type="PANTHER" id="PTHR12287">
    <property type="entry name" value="EPIDERMAL GROWTH FACTOR RECEPTOR KINASE SUBSTRATE EPS8-RELATED PROTEIN"/>
    <property type="match status" value="1"/>
</dbReference>
<dbReference type="InterPro" id="IPR035522">
    <property type="entry name" value="Sho1_SH3"/>
</dbReference>
<dbReference type="EMBL" id="KE124091">
    <property type="protein sequence ID" value="EPB82947.1"/>
    <property type="molecule type" value="Genomic_DNA"/>
</dbReference>
<feature type="domain" description="SH3" evidence="11">
    <location>
        <begin position="208"/>
        <end position="269"/>
    </location>
</feature>
<evidence type="ECO:0000256" key="6">
    <source>
        <dbReference type="ARBA" id="ARBA00022989"/>
    </source>
</evidence>
<reference evidence="13" key="1">
    <citation type="submission" date="2013-05" db="EMBL/GenBank/DDBJ databases">
        <title>The Genome sequence of Mucor circinelloides f. circinelloides 1006PhL.</title>
        <authorList>
            <consortium name="The Broad Institute Genomics Platform"/>
            <person name="Cuomo C."/>
            <person name="Earl A."/>
            <person name="Findley K."/>
            <person name="Lee S.C."/>
            <person name="Walker B."/>
            <person name="Young S."/>
            <person name="Zeng Q."/>
            <person name="Gargeya S."/>
            <person name="Fitzgerald M."/>
            <person name="Haas B."/>
            <person name="Abouelleil A."/>
            <person name="Allen A.W."/>
            <person name="Alvarado L."/>
            <person name="Arachchi H.M."/>
            <person name="Berlin A.M."/>
            <person name="Chapman S.B."/>
            <person name="Gainer-Dewar J."/>
            <person name="Goldberg J."/>
            <person name="Griggs A."/>
            <person name="Gujja S."/>
            <person name="Hansen M."/>
            <person name="Howarth C."/>
            <person name="Imamovic A."/>
            <person name="Ireland A."/>
            <person name="Larimer J."/>
            <person name="McCowan C."/>
            <person name="Murphy C."/>
            <person name="Pearson M."/>
            <person name="Poon T.W."/>
            <person name="Priest M."/>
            <person name="Roberts A."/>
            <person name="Saif S."/>
            <person name="Shea T."/>
            <person name="Sisk P."/>
            <person name="Sykes S."/>
            <person name="Wortman J."/>
            <person name="Nusbaum C."/>
            <person name="Birren B."/>
        </authorList>
    </citation>
    <scope>NUCLEOTIDE SEQUENCE [LARGE SCALE GENOMIC DNA]</scope>
    <source>
        <strain evidence="13">1006PhL</strain>
    </source>
</reference>
<protein>
    <recommendedName>
        <fullName evidence="11">SH3 domain-containing protein</fullName>
    </recommendedName>
</protein>
<evidence type="ECO:0000256" key="7">
    <source>
        <dbReference type="ARBA" id="ARBA00023016"/>
    </source>
</evidence>
<dbReference type="CDD" id="cd11855">
    <property type="entry name" value="SH3_Sho1p"/>
    <property type="match status" value="1"/>
</dbReference>
<dbReference type="AlphaFoldDB" id="S2J4C8"/>
<evidence type="ECO:0000256" key="1">
    <source>
        <dbReference type="ARBA" id="ARBA00004651"/>
    </source>
</evidence>
<dbReference type="Gene3D" id="2.30.30.40">
    <property type="entry name" value="SH3 Domains"/>
    <property type="match status" value="1"/>
</dbReference>
<dbReference type="GO" id="GO:0007266">
    <property type="term" value="P:Rho protein signal transduction"/>
    <property type="evidence" value="ECO:0007669"/>
    <property type="project" value="TreeGrafter"/>
</dbReference>
<dbReference type="InterPro" id="IPR036028">
    <property type="entry name" value="SH3-like_dom_sf"/>
</dbReference>
<dbReference type="Proteomes" id="UP000014254">
    <property type="component" value="Unassembled WGS sequence"/>
</dbReference>
<dbReference type="OrthoDB" id="5983572at2759"/>
<evidence type="ECO:0000256" key="5">
    <source>
        <dbReference type="ARBA" id="ARBA00022692"/>
    </source>
</evidence>
<dbReference type="GO" id="GO:0035023">
    <property type="term" value="P:regulation of Rho protein signal transduction"/>
    <property type="evidence" value="ECO:0007669"/>
    <property type="project" value="TreeGrafter"/>
</dbReference>
<accession>S2J4C8</accession>
<dbReference type="SUPFAM" id="SSF50044">
    <property type="entry name" value="SH3-domain"/>
    <property type="match status" value="1"/>
</dbReference>
<keyword evidence="8 10" id="KW-0472">Membrane</keyword>
<evidence type="ECO:0000256" key="2">
    <source>
        <dbReference type="ARBA" id="ARBA00009739"/>
    </source>
</evidence>
<evidence type="ECO:0000259" key="11">
    <source>
        <dbReference type="PROSITE" id="PS50002"/>
    </source>
</evidence>
<keyword evidence="7" id="KW-0346">Stress response</keyword>
<keyword evidence="13" id="KW-1185">Reference proteome</keyword>
<dbReference type="SMART" id="SM00326">
    <property type="entry name" value="SH3"/>
    <property type="match status" value="1"/>
</dbReference>
<dbReference type="GO" id="GO:0005886">
    <property type="term" value="C:plasma membrane"/>
    <property type="evidence" value="ECO:0007669"/>
    <property type="project" value="UniProtKB-SubCell"/>
</dbReference>
<evidence type="ECO:0000256" key="8">
    <source>
        <dbReference type="ARBA" id="ARBA00023136"/>
    </source>
</evidence>
<dbReference type="STRING" id="1220926.S2J4C8"/>
<comment type="subcellular location">
    <subcellularLocation>
        <location evidence="1">Cell membrane</location>
        <topology evidence="1">Multi-pass membrane protein</topology>
    </subcellularLocation>
</comment>
<dbReference type="PANTHER" id="PTHR12287:SF23">
    <property type="entry name" value="AROUSER, ISOFORM A-RELATED"/>
    <property type="match status" value="1"/>
</dbReference>
<dbReference type="PRINTS" id="PR00452">
    <property type="entry name" value="SH3DOMAIN"/>
</dbReference>
<evidence type="ECO:0000256" key="9">
    <source>
        <dbReference type="PROSITE-ProRule" id="PRU00192"/>
    </source>
</evidence>
<dbReference type="PROSITE" id="PS50002">
    <property type="entry name" value="SH3"/>
    <property type="match status" value="1"/>
</dbReference>
<keyword evidence="4" id="KW-1003">Cell membrane</keyword>
<dbReference type="InParanoid" id="S2J4C8"/>
<sequence length="269" mass="29400">MQLNTTHITKNPIVLVSVIMSVVGWLITFIGACIIGRAGLLWWIVIYELLLLGGIFFSIFRQVFHHYQIVFLMFLGISISMLTGTIDGLIHYTSGGNQAAGAGAVMLIVMQFFWVILFGSTEDSLVYQFIYSGFVSPVSQNVVNIGMHGSGSPKESKVALSSPEATGYHTHQQQPSIASVHQHHQHQSPVMNTPIIGSNSPGMAPQQAQKLTATALHPYTANPDDPNELSFQKEEVLEILNKSGNWWQAKKQDGTIGIVPSNYVSCMGA</sequence>
<gene>
    <name evidence="12" type="ORF">HMPREF1544_10292</name>
</gene>
<evidence type="ECO:0000256" key="4">
    <source>
        <dbReference type="ARBA" id="ARBA00022475"/>
    </source>
</evidence>
<dbReference type="Pfam" id="PF00018">
    <property type="entry name" value="SH3_1"/>
    <property type="match status" value="1"/>
</dbReference>
<keyword evidence="3 9" id="KW-0728">SH3 domain</keyword>
<evidence type="ECO:0000256" key="10">
    <source>
        <dbReference type="SAM" id="Phobius"/>
    </source>
</evidence>
<dbReference type="InterPro" id="IPR001452">
    <property type="entry name" value="SH3_domain"/>
</dbReference>
<dbReference type="VEuPathDB" id="FungiDB:HMPREF1544_10292"/>
<evidence type="ECO:0000313" key="12">
    <source>
        <dbReference type="EMBL" id="EPB82947.1"/>
    </source>
</evidence>
<feature type="transmembrane region" description="Helical" evidence="10">
    <location>
        <begin position="40"/>
        <end position="60"/>
    </location>
</feature>
<name>S2J4C8_MUCC1</name>